<name>A0ABQ1SVA3_9GAMM</name>
<proteinExistence type="predicted"/>
<feature type="transmembrane region" description="Helical" evidence="1">
    <location>
        <begin position="76"/>
        <end position="93"/>
    </location>
</feature>
<gene>
    <name evidence="2" type="ORF">GCM10011520_04340</name>
</gene>
<keyword evidence="1" id="KW-1133">Transmembrane helix</keyword>
<feature type="transmembrane region" description="Helical" evidence="1">
    <location>
        <begin position="208"/>
        <end position="230"/>
    </location>
</feature>
<keyword evidence="1" id="KW-0812">Transmembrane</keyword>
<organism evidence="2 3">
    <name type="scientific">Shewanella carassii</name>
    <dbReference type="NCBI Taxonomy" id="1987584"/>
    <lineage>
        <taxon>Bacteria</taxon>
        <taxon>Pseudomonadati</taxon>
        <taxon>Pseudomonadota</taxon>
        <taxon>Gammaproteobacteria</taxon>
        <taxon>Alteromonadales</taxon>
        <taxon>Shewanellaceae</taxon>
        <taxon>Shewanella</taxon>
    </lineage>
</organism>
<sequence length="231" mass="26455">MSQVTPFKSLLNDRKWFDLAFSGKYANLDLGSEITLPITWSFFTLPWRKELPLLLSVIPVIVLTTLLAPVLGTTQLLLLPACSVIWFLIYIQVRKSQILAQLGVKRSAKEERQIRINQTHIFLPQYLTGTATAVGKEDIVSMVFHWVGYHDSHQLERKRAHALTVKLKNGREYRLSGSAYPLRSLLYLATFFDYPRELIEALPAKERLIQFAIGLAFSVLMLNLVMIFIIH</sequence>
<accession>A0ABQ1SVA3</accession>
<dbReference type="Proteomes" id="UP000606498">
    <property type="component" value="Unassembled WGS sequence"/>
</dbReference>
<dbReference type="EMBL" id="BMKO01000001">
    <property type="protein sequence ID" value="GGE66695.1"/>
    <property type="molecule type" value="Genomic_DNA"/>
</dbReference>
<evidence type="ECO:0000313" key="3">
    <source>
        <dbReference type="Proteomes" id="UP000606498"/>
    </source>
</evidence>
<evidence type="ECO:0000256" key="1">
    <source>
        <dbReference type="SAM" id="Phobius"/>
    </source>
</evidence>
<feature type="transmembrane region" description="Helical" evidence="1">
    <location>
        <begin position="51"/>
        <end position="70"/>
    </location>
</feature>
<reference evidence="3" key="1">
    <citation type="journal article" date="2019" name="Int. J. Syst. Evol. Microbiol.">
        <title>The Global Catalogue of Microorganisms (GCM) 10K type strain sequencing project: providing services to taxonomists for standard genome sequencing and annotation.</title>
        <authorList>
            <consortium name="The Broad Institute Genomics Platform"/>
            <consortium name="The Broad Institute Genome Sequencing Center for Infectious Disease"/>
            <person name="Wu L."/>
            <person name="Ma J."/>
        </authorList>
    </citation>
    <scope>NUCLEOTIDE SEQUENCE [LARGE SCALE GENOMIC DNA]</scope>
    <source>
        <strain evidence="3">CGMCC 1.16033</strain>
    </source>
</reference>
<protein>
    <submittedName>
        <fullName evidence="2">Uncharacterized protein</fullName>
    </submittedName>
</protein>
<keyword evidence="3" id="KW-1185">Reference proteome</keyword>
<evidence type="ECO:0000313" key="2">
    <source>
        <dbReference type="EMBL" id="GGE66695.1"/>
    </source>
</evidence>
<comment type="caution">
    <text evidence="2">The sequence shown here is derived from an EMBL/GenBank/DDBJ whole genome shotgun (WGS) entry which is preliminary data.</text>
</comment>
<keyword evidence="1" id="KW-0472">Membrane</keyword>